<accession>A0A4S4L340</accession>
<gene>
    <name evidence="2" type="ORF">EW145_g4699</name>
</gene>
<sequence>MSIGIDIIMASLPARRLRTDFSTASEDTLQAFSDSRLLGLSSEWKSGAATSKPTRFDDEDISPSVYTL</sequence>
<dbReference type="EMBL" id="SGPK01000251">
    <property type="protein sequence ID" value="THH05577.1"/>
    <property type="molecule type" value="Genomic_DNA"/>
</dbReference>
<proteinExistence type="predicted"/>
<evidence type="ECO:0000313" key="3">
    <source>
        <dbReference type="Proteomes" id="UP000308199"/>
    </source>
</evidence>
<organism evidence="2 3">
    <name type="scientific">Phellinidium pouzarii</name>
    <dbReference type="NCBI Taxonomy" id="167371"/>
    <lineage>
        <taxon>Eukaryota</taxon>
        <taxon>Fungi</taxon>
        <taxon>Dikarya</taxon>
        <taxon>Basidiomycota</taxon>
        <taxon>Agaricomycotina</taxon>
        <taxon>Agaricomycetes</taxon>
        <taxon>Hymenochaetales</taxon>
        <taxon>Hymenochaetaceae</taxon>
        <taxon>Phellinidium</taxon>
    </lineage>
</organism>
<dbReference type="Proteomes" id="UP000308199">
    <property type="component" value="Unassembled WGS sequence"/>
</dbReference>
<evidence type="ECO:0000256" key="1">
    <source>
        <dbReference type="SAM" id="MobiDB-lite"/>
    </source>
</evidence>
<feature type="region of interest" description="Disordered" evidence="1">
    <location>
        <begin position="46"/>
        <end position="68"/>
    </location>
</feature>
<keyword evidence="3" id="KW-1185">Reference proteome</keyword>
<reference evidence="2 3" key="1">
    <citation type="submission" date="2019-02" db="EMBL/GenBank/DDBJ databases">
        <title>Genome sequencing of the rare red list fungi Phellinidium pouzarii.</title>
        <authorList>
            <person name="Buettner E."/>
            <person name="Kellner H."/>
        </authorList>
    </citation>
    <scope>NUCLEOTIDE SEQUENCE [LARGE SCALE GENOMIC DNA]</scope>
    <source>
        <strain evidence="2 3">DSM 108285</strain>
    </source>
</reference>
<name>A0A4S4L340_9AGAM</name>
<evidence type="ECO:0000313" key="2">
    <source>
        <dbReference type="EMBL" id="THH05577.1"/>
    </source>
</evidence>
<comment type="caution">
    <text evidence="2">The sequence shown here is derived from an EMBL/GenBank/DDBJ whole genome shotgun (WGS) entry which is preliminary data.</text>
</comment>
<dbReference type="AlphaFoldDB" id="A0A4S4L340"/>
<protein>
    <submittedName>
        <fullName evidence="2">Uncharacterized protein</fullName>
    </submittedName>
</protein>